<keyword evidence="1" id="KW-0472">Membrane</keyword>
<reference evidence="2 3" key="1">
    <citation type="submission" date="2009-07" db="EMBL/GenBank/DDBJ databases">
        <authorList>
            <person name="Madupu R."/>
            <person name="Sebastian Y."/>
            <person name="Durkin A.S."/>
            <person name="Torralba M."/>
            <person name="Methe B."/>
            <person name="Sutton G.G."/>
            <person name="Strausberg R.L."/>
            <person name="Nelson K.E."/>
        </authorList>
    </citation>
    <scope>NUCLEOTIDE SEQUENCE [LARGE SCALE GENOMIC DNA]</scope>
    <source>
        <strain evidence="2 3">RM3277</strain>
    </source>
</reference>
<feature type="transmembrane region" description="Helical" evidence="1">
    <location>
        <begin position="7"/>
        <end position="30"/>
    </location>
</feature>
<proteinExistence type="predicted"/>
<dbReference type="Proteomes" id="UP000003107">
    <property type="component" value="Unassembled WGS sequence"/>
</dbReference>
<keyword evidence="1" id="KW-1133">Transmembrane helix</keyword>
<organism evidence="2 3">
    <name type="scientific">Campylobacter showae RM3277</name>
    <dbReference type="NCBI Taxonomy" id="553219"/>
    <lineage>
        <taxon>Bacteria</taxon>
        <taxon>Pseudomonadati</taxon>
        <taxon>Campylobacterota</taxon>
        <taxon>Epsilonproteobacteria</taxon>
        <taxon>Campylobacterales</taxon>
        <taxon>Campylobacteraceae</taxon>
        <taxon>Campylobacter</taxon>
    </lineage>
</organism>
<protein>
    <submittedName>
        <fullName evidence="2">Uncharacterized protein</fullName>
    </submittedName>
</protein>
<keyword evidence="1" id="KW-0812">Transmembrane</keyword>
<dbReference type="EMBL" id="ACVQ01000033">
    <property type="protein sequence ID" value="EET78651.1"/>
    <property type="molecule type" value="Genomic_DNA"/>
</dbReference>
<sequence length="39" mass="4772">MRPERKILIFFSLPSFKFAKLYTFLGFKFYNFQKFKGGK</sequence>
<keyword evidence="3" id="KW-1185">Reference proteome</keyword>
<gene>
    <name evidence="2" type="ORF">CAMSH0001_0172</name>
</gene>
<dbReference type="AlphaFoldDB" id="C6RJ70"/>
<evidence type="ECO:0000313" key="2">
    <source>
        <dbReference type="EMBL" id="EET78651.1"/>
    </source>
</evidence>
<name>C6RJ70_9BACT</name>
<evidence type="ECO:0000256" key="1">
    <source>
        <dbReference type="SAM" id="Phobius"/>
    </source>
</evidence>
<evidence type="ECO:0000313" key="3">
    <source>
        <dbReference type="Proteomes" id="UP000003107"/>
    </source>
</evidence>
<accession>C6RJ70</accession>
<comment type="caution">
    <text evidence="2">The sequence shown here is derived from an EMBL/GenBank/DDBJ whole genome shotgun (WGS) entry which is preliminary data.</text>
</comment>